<feature type="repeat" description="TPR" evidence="1">
    <location>
        <begin position="191"/>
        <end position="224"/>
    </location>
</feature>
<dbReference type="Gene3D" id="1.25.40.10">
    <property type="entry name" value="Tetratricopeptide repeat domain"/>
    <property type="match status" value="2"/>
</dbReference>
<keyword evidence="4" id="KW-1185">Reference proteome</keyword>
<dbReference type="Pfam" id="PF12895">
    <property type="entry name" value="ANAPC3"/>
    <property type="match status" value="1"/>
</dbReference>
<keyword evidence="2" id="KW-0732">Signal</keyword>
<comment type="caution">
    <text evidence="3">The sequence shown here is derived from an EMBL/GenBank/DDBJ whole genome shotgun (WGS) entry which is preliminary data.</text>
</comment>
<dbReference type="RefSeq" id="WP_193191535.1">
    <property type="nucleotide sequence ID" value="NZ_JACZFR010000020.1"/>
</dbReference>
<dbReference type="InterPro" id="IPR019734">
    <property type="entry name" value="TPR_rpt"/>
</dbReference>
<evidence type="ECO:0000313" key="4">
    <source>
        <dbReference type="Proteomes" id="UP001596425"/>
    </source>
</evidence>
<gene>
    <name evidence="3" type="ORF">ACFQBM_15920</name>
</gene>
<accession>A0ABW1YQ21</accession>
<dbReference type="SMART" id="SM00028">
    <property type="entry name" value="TPR"/>
    <property type="match status" value="4"/>
</dbReference>
<dbReference type="PROSITE" id="PS50005">
    <property type="entry name" value="TPR"/>
    <property type="match status" value="2"/>
</dbReference>
<feature type="signal peptide" evidence="2">
    <location>
        <begin position="1"/>
        <end position="17"/>
    </location>
</feature>
<dbReference type="SUPFAM" id="SSF54001">
    <property type="entry name" value="Cysteine proteinases"/>
    <property type="match status" value="1"/>
</dbReference>
<dbReference type="PROSITE" id="PS51257">
    <property type="entry name" value="PROKAR_LIPOPROTEIN"/>
    <property type="match status" value="1"/>
</dbReference>
<reference evidence="4" key="1">
    <citation type="journal article" date="2019" name="Int. J. Syst. Evol. Microbiol.">
        <title>The Global Catalogue of Microorganisms (GCM) 10K type strain sequencing project: providing services to taxonomists for standard genome sequencing and annotation.</title>
        <authorList>
            <consortium name="The Broad Institute Genomics Platform"/>
            <consortium name="The Broad Institute Genome Sequencing Center for Infectious Disease"/>
            <person name="Wu L."/>
            <person name="Ma J."/>
        </authorList>
    </citation>
    <scope>NUCLEOTIDE SEQUENCE [LARGE SCALE GENOMIC DNA]</scope>
    <source>
        <strain evidence="4">CGMCC 1.13718</strain>
    </source>
</reference>
<dbReference type="Proteomes" id="UP001596425">
    <property type="component" value="Unassembled WGS sequence"/>
</dbReference>
<dbReference type="EMBL" id="JBHSVR010000001">
    <property type="protein sequence ID" value="MFC6634775.1"/>
    <property type="molecule type" value="Genomic_DNA"/>
</dbReference>
<feature type="repeat" description="TPR" evidence="1">
    <location>
        <begin position="225"/>
        <end position="258"/>
    </location>
</feature>
<evidence type="ECO:0000256" key="1">
    <source>
        <dbReference type="PROSITE-ProRule" id="PRU00339"/>
    </source>
</evidence>
<proteinExistence type="predicted"/>
<dbReference type="Pfam" id="PF13431">
    <property type="entry name" value="TPR_17"/>
    <property type="match status" value="1"/>
</dbReference>
<dbReference type="PANTHER" id="PTHR12558:SF13">
    <property type="entry name" value="CELL DIVISION CYCLE PROTEIN 27 HOMOLOG"/>
    <property type="match status" value="1"/>
</dbReference>
<keyword evidence="1" id="KW-0802">TPR repeat</keyword>
<organism evidence="3 4">
    <name type="scientific">Microbulbifer taiwanensis</name>
    <dbReference type="NCBI Taxonomy" id="986746"/>
    <lineage>
        <taxon>Bacteria</taxon>
        <taxon>Pseudomonadati</taxon>
        <taxon>Pseudomonadota</taxon>
        <taxon>Gammaproteobacteria</taxon>
        <taxon>Cellvibrionales</taxon>
        <taxon>Microbulbiferaceae</taxon>
        <taxon>Microbulbifer</taxon>
    </lineage>
</organism>
<dbReference type="InterPro" id="IPR011990">
    <property type="entry name" value="TPR-like_helical_dom_sf"/>
</dbReference>
<evidence type="ECO:0000256" key="2">
    <source>
        <dbReference type="SAM" id="SignalP"/>
    </source>
</evidence>
<dbReference type="InterPro" id="IPR038765">
    <property type="entry name" value="Papain-like_cys_pep_sf"/>
</dbReference>
<feature type="chain" id="PRO_5045221187" evidence="2">
    <location>
        <begin position="18"/>
        <end position="380"/>
    </location>
</feature>
<dbReference type="PANTHER" id="PTHR12558">
    <property type="entry name" value="CELL DIVISION CYCLE 16,23,27"/>
    <property type="match status" value="1"/>
</dbReference>
<protein>
    <submittedName>
        <fullName evidence="3">Tetratricopeptide repeat protein</fullName>
    </submittedName>
</protein>
<dbReference type="SUPFAM" id="SSF48452">
    <property type="entry name" value="TPR-like"/>
    <property type="match status" value="1"/>
</dbReference>
<evidence type="ECO:0000313" key="3">
    <source>
        <dbReference type="EMBL" id="MFC6634775.1"/>
    </source>
</evidence>
<sequence length="380" mass="43830">MKTPLLLVTLLFLGACAGSPPSENSAVDTHSALSGTAILGHPVVAADLPKDDLLALTPEMRAYLATVAPNGSPQRRLEALIEAFEQREFQVKYDQHSTFSAMETYRQQRGNCLAFTLMMVAMTRELGADAFFNQVDVPPVWGHDEAQTFVVYRHINMVSESARGRRVVDFNLAAYDPIYDQYRLSDTAAFAQYYSNRGVELMQLDQREAAFLHLRKAIELRPDDSDLWSNLGALYSRFGHRFEAEQSYRQSLLLDRGNLVAISNLERLYRHDGRAELADYYAQRARYHRERNPYFLFYQARSAYEHGEYKRAKKQLRRALWRYEDDHRFHFLMGLTSFRLGEVEDSRDSFKEAFSLANNPATINAYSRKLDYLKREAQSQ</sequence>
<name>A0ABW1YQ21_9GAMM</name>